<keyword evidence="2" id="KW-0808">Transferase</keyword>
<dbReference type="AlphaFoldDB" id="A0A5C5A2E8"/>
<dbReference type="CDD" id="cd04301">
    <property type="entry name" value="NAT_SF"/>
    <property type="match status" value="1"/>
</dbReference>
<dbReference type="RefSeq" id="WP_001101141.1">
    <property type="nucleotide sequence ID" value="NZ_JARMPS010000077.1"/>
</dbReference>
<protein>
    <submittedName>
        <fullName evidence="2">GNAT family N-acetyltransferase</fullName>
    </submittedName>
</protein>
<dbReference type="GO" id="GO:0016747">
    <property type="term" value="F:acyltransferase activity, transferring groups other than amino-acyl groups"/>
    <property type="evidence" value="ECO:0007669"/>
    <property type="project" value="InterPro"/>
</dbReference>
<dbReference type="PANTHER" id="PTHR43792">
    <property type="entry name" value="GNAT FAMILY, PUTATIVE (AFU_ORTHOLOGUE AFUA_3G00765)-RELATED-RELATED"/>
    <property type="match status" value="1"/>
</dbReference>
<comment type="caution">
    <text evidence="2">The sequence shown here is derived from an EMBL/GenBank/DDBJ whole genome shotgun (WGS) entry which is preliminary data.</text>
</comment>
<accession>A0A5C5A2E8</accession>
<evidence type="ECO:0000259" key="1">
    <source>
        <dbReference type="PROSITE" id="PS51186"/>
    </source>
</evidence>
<dbReference type="PANTHER" id="PTHR43792:SF1">
    <property type="entry name" value="N-ACETYLTRANSFERASE DOMAIN-CONTAINING PROTEIN"/>
    <property type="match status" value="1"/>
</dbReference>
<gene>
    <name evidence="2" type="ORF">FHY71_18685</name>
</gene>
<dbReference type="EMBL" id="VEPV01000007">
    <property type="protein sequence ID" value="TNP12975.1"/>
    <property type="molecule type" value="Genomic_DNA"/>
</dbReference>
<reference evidence="2 3" key="1">
    <citation type="submission" date="2019-06" db="EMBL/GenBank/DDBJ databases">
        <title>Biocontrol Bacillus strains from Vietnam.</title>
        <authorList>
            <person name="Borriss R."/>
            <person name="Lasch P."/>
            <person name="Thanh Tam L.T."/>
            <person name="Luong P.T."/>
            <person name="Phuong Thao L.T."/>
            <person name="Kim Chung L.T."/>
        </authorList>
    </citation>
    <scope>NUCLEOTIDE SEQUENCE [LARGE SCALE GENOMIC DNA]</scope>
    <source>
        <strain evidence="2 3">SN1</strain>
    </source>
</reference>
<sequence length="175" mass="20458">MNVKIDEKTITTDRLYLRKIGLEDIDDIYSIVKKDMVGTWLAASRGMTKEETKVYVEKFIDHWNQYGFGVWAVLNKCTGEIIGHCGLRYVDQKEEEVEIMYLLDPEFWGRGYATEAAKASIQYATNSMEIKKLIARIKITNDKSKKVLETLEFQYTYDKDYQGKQLSHYEIKLKS</sequence>
<dbReference type="Proteomes" id="UP000312495">
    <property type="component" value="Unassembled WGS sequence"/>
</dbReference>
<name>A0A5C5A2E8_9BACI</name>
<evidence type="ECO:0000313" key="2">
    <source>
        <dbReference type="EMBL" id="TNP12975.1"/>
    </source>
</evidence>
<dbReference type="InterPro" id="IPR000182">
    <property type="entry name" value="GNAT_dom"/>
</dbReference>
<dbReference type="Gene3D" id="3.40.630.30">
    <property type="match status" value="1"/>
</dbReference>
<feature type="domain" description="N-acetyltransferase" evidence="1">
    <location>
        <begin position="15"/>
        <end position="175"/>
    </location>
</feature>
<dbReference type="PROSITE" id="PS51186">
    <property type="entry name" value="GNAT"/>
    <property type="match status" value="1"/>
</dbReference>
<dbReference type="InterPro" id="IPR016181">
    <property type="entry name" value="Acyl_CoA_acyltransferase"/>
</dbReference>
<dbReference type="GeneID" id="99618894"/>
<evidence type="ECO:0000313" key="3">
    <source>
        <dbReference type="Proteomes" id="UP000312495"/>
    </source>
</evidence>
<organism evidence="2 3">
    <name type="scientific">Bacillus tropicus</name>
    <dbReference type="NCBI Taxonomy" id="2026188"/>
    <lineage>
        <taxon>Bacteria</taxon>
        <taxon>Bacillati</taxon>
        <taxon>Bacillota</taxon>
        <taxon>Bacilli</taxon>
        <taxon>Bacillales</taxon>
        <taxon>Bacillaceae</taxon>
        <taxon>Bacillus</taxon>
        <taxon>Bacillus cereus group</taxon>
    </lineage>
</organism>
<dbReference type="SUPFAM" id="SSF55729">
    <property type="entry name" value="Acyl-CoA N-acyltransferases (Nat)"/>
    <property type="match status" value="1"/>
</dbReference>
<proteinExistence type="predicted"/>
<dbReference type="InterPro" id="IPR051531">
    <property type="entry name" value="N-acetyltransferase"/>
</dbReference>
<dbReference type="Pfam" id="PF13302">
    <property type="entry name" value="Acetyltransf_3"/>
    <property type="match status" value="1"/>
</dbReference>